<feature type="region of interest" description="Disordered" evidence="1">
    <location>
        <begin position="78"/>
        <end position="98"/>
    </location>
</feature>
<accession>A0A8H7XK78</accession>
<organism evidence="2">
    <name type="scientific">Psilocybe cubensis</name>
    <name type="common">Psychedelic mushroom</name>
    <name type="synonym">Stropharia cubensis</name>
    <dbReference type="NCBI Taxonomy" id="181762"/>
    <lineage>
        <taxon>Eukaryota</taxon>
        <taxon>Fungi</taxon>
        <taxon>Dikarya</taxon>
        <taxon>Basidiomycota</taxon>
        <taxon>Agaricomycotina</taxon>
        <taxon>Agaricomycetes</taxon>
        <taxon>Agaricomycetidae</taxon>
        <taxon>Agaricales</taxon>
        <taxon>Agaricineae</taxon>
        <taxon>Strophariaceae</taxon>
        <taxon>Psilocybe</taxon>
    </lineage>
</organism>
<gene>
    <name evidence="2" type="ORF">JR316_011897</name>
</gene>
<feature type="compositionally biased region" description="Acidic residues" evidence="1">
    <location>
        <begin position="78"/>
        <end position="95"/>
    </location>
</feature>
<name>A0A8H7XK78_PSICU</name>
<proteinExistence type="predicted"/>
<comment type="caution">
    <text evidence="2">The sequence shown here is derived from an EMBL/GenBank/DDBJ whole genome shotgun (WGS) entry which is preliminary data.</text>
</comment>
<sequence>MELTLEAYRNIVKNVGNRADIASLCRVSRGFKRVAERALYNTLFMRNDEETVILCNTLANSPQLAVHVDALTIMLSDEEGDDSEGEDEDIDESDDEKLPPVDMDWHSVARALEKTVYLRYLNIHINNGTTSAVSWVLEHATFQLRRFHSDFDWDQGLVRFLNKQGKLEDLYIQDYRDIDDSATPTTSEPLPSRSLRLESSSIPQLSTLECTFSEAAMALVPGRPVTHLKTCFSRTELDAKKKEMNDLLTSTGASTCPMRSLDIADSSYTERFSAILLSAISERRTLVRELRHLGTFVLPIDGRERLQFYGLLMRFPQIRSIELEVSNWQPPPSSPAALRALASELRLYNPTVTKIVFVHDFDRSVVTAVKGICRVDPEINTDLLWREK</sequence>
<evidence type="ECO:0000313" key="2">
    <source>
        <dbReference type="EMBL" id="KAG5163030.1"/>
    </source>
</evidence>
<evidence type="ECO:0000256" key="1">
    <source>
        <dbReference type="SAM" id="MobiDB-lite"/>
    </source>
</evidence>
<dbReference type="EMBL" id="JAFIQS010000016">
    <property type="protein sequence ID" value="KAG5163030.1"/>
    <property type="molecule type" value="Genomic_DNA"/>
</dbReference>
<dbReference type="OrthoDB" id="3188866at2759"/>
<dbReference type="AlphaFoldDB" id="A0A8H7XK78"/>
<reference evidence="2" key="1">
    <citation type="submission" date="2021-02" db="EMBL/GenBank/DDBJ databases">
        <title>Psilocybe cubensis genome.</title>
        <authorList>
            <person name="Mckernan K.J."/>
            <person name="Crawford S."/>
            <person name="Trippe A."/>
            <person name="Kane L.T."/>
            <person name="Mclaughlin S."/>
        </authorList>
    </citation>
    <scope>NUCLEOTIDE SEQUENCE [LARGE SCALE GENOMIC DNA]</scope>
    <source>
        <strain evidence="2">MGC-MH-2018</strain>
    </source>
</reference>
<protein>
    <submittedName>
        <fullName evidence="2">Uncharacterized protein</fullName>
    </submittedName>
</protein>